<dbReference type="Proteomes" id="UP000001556">
    <property type="component" value="Chromosome"/>
</dbReference>
<dbReference type="HOGENOM" id="CLU_000445_92_3_9"/>
<dbReference type="PROSITE" id="PS51832">
    <property type="entry name" value="HD_GYP"/>
    <property type="match status" value="1"/>
</dbReference>
<keyword evidence="3" id="KW-1185">Reference proteome</keyword>
<dbReference type="EMBL" id="CP000612">
    <property type="protein sequence ID" value="ABO49505.1"/>
    <property type="molecule type" value="Genomic_DNA"/>
</dbReference>
<organism evidence="2 3">
    <name type="scientific">Desulforamulus reducens (strain ATCC BAA-1160 / DSM 100696 / MI-1)</name>
    <name type="common">Desulfotomaculum reducens</name>
    <dbReference type="NCBI Taxonomy" id="349161"/>
    <lineage>
        <taxon>Bacteria</taxon>
        <taxon>Bacillati</taxon>
        <taxon>Bacillota</taxon>
        <taxon>Clostridia</taxon>
        <taxon>Eubacteriales</taxon>
        <taxon>Peptococcaceae</taxon>
        <taxon>Desulforamulus</taxon>
    </lineage>
</organism>
<reference evidence="2 3" key="1">
    <citation type="submission" date="2007-03" db="EMBL/GenBank/DDBJ databases">
        <title>Complete sequence of Desulfotomaculum reducens MI-1.</title>
        <authorList>
            <consortium name="US DOE Joint Genome Institute"/>
            <person name="Copeland A."/>
            <person name="Lucas S."/>
            <person name="Lapidus A."/>
            <person name="Barry K."/>
            <person name="Detter J.C."/>
            <person name="Glavina del Rio T."/>
            <person name="Hammon N."/>
            <person name="Israni S."/>
            <person name="Dalin E."/>
            <person name="Tice H."/>
            <person name="Pitluck S."/>
            <person name="Sims D."/>
            <person name="Brettin T."/>
            <person name="Bruce D."/>
            <person name="Han C."/>
            <person name="Tapia R."/>
            <person name="Schmutz J."/>
            <person name="Larimer F."/>
            <person name="Land M."/>
            <person name="Hauser L."/>
            <person name="Kyrpides N."/>
            <person name="Kim E."/>
            <person name="Tebo B.M."/>
            <person name="Richardson P."/>
        </authorList>
    </citation>
    <scope>NUCLEOTIDE SEQUENCE [LARGE SCALE GENOMIC DNA]</scope>
    <source>
        <strain evidence="2 3">MI-1</strain>
    </source>
</reference>
<dbReference type="InterPro" id="IPR006675">
    <property type="entry name" value="HDIG_dom"/>
</dbReference>
<evidence type="ECO:0000313" key="2">
    <source>
        <dbReference type="EMBL" id="ABO49505.1"/>
    </source>
</evidence>
<evidence type="ECO:0000259" key="1">
    <source>
        <dbReference type="PROSITE" id="PS51832"/>
    </source>
</evidence>
<accession>A4J352</accession>
<feature type="domain" description="HD-GYP" evidence="1">
    <location>
        <begin position="1"/>
        <end position="180"/>
    </location>
</feature>
<sequence length="180" mass="20119">MNQMVLNRAIELIKPCPGLFDHAQDVARLVFNVAGTLGLDTSTLKTAALVHDVGKCTWPKELHIRYPLQPEDLKIIRTHPVIGEKILCDLWPDIPKKIRELVRWHHERPGGLGYPDQLHNPSIEVLVLASCDVFSAITSDRPYRVGTFPISEALMEVAKFAPPQIVAALADAVLKRCVNY</sequence>
<dbReference type="PANTHER" id="PTHR43155:SF2">
    <property type="entry name" value="CYCLIC DI-GMP PHOSPHODIESTERASE PA4108"/>
    <property type="match status" value="1"/>
</dbReference>
<dbReference type="KEGG" id="drm:Dred_0970"/>
<keyword evidence="2" id="KW-0378">Hydrolase</keyword>
<protein>
    <submittedName>
        <fullName evidence="2">Metal dependent phosphohydrolase</fullName>
    </submittedName>
</protein>
<dbReference type="SUPFAM" id="SSF109604">
    <property type="entry name" value="HD-domain/PDEase-like"/>
    <property type="match status" value="1"/>
</dbReference>
<gene>
    <name evidence="2" type="ordered locus">Dred_0970</name>
</gene>
<name>A4J352_DESRM</name>
<dbReference type="Pfam" id="PF13487">
    <property type="entry name" value="HD_5"/>
    <property type="match status" value="1"/>
</dbReference>
<dbReference type="AlphaFoldDB" id="A4J352"/>
<dbReference type="STRING" id="349161.Dred_0970"/>
<dbReference type="NCBIfam" id="TIGR00277">
    <property type="entry name" value="HDIG"/>
    <property type="match status" value="1"/>
</dbReference>
<evidence type="ECO:0000313" key="3">
    <source>
        <dbReference type="Proteomes" id="UP000001556"/>
    </source>
</evidence>
<dbReference type="CDD" id="cd00077">
    <property type="entry name" value="HDc"/>
    <property type="match status" value="1"/>
</dbReference>
<dbReference type="GO" id="GO:0016787">
    <property type="term" value="F:hydrolase activity"/>
    <property type="evidence" value="ECO:0007669"/>
    <property type="project" value="UniProtKB-KW"/>
</dbReference>
<dbReference type="PANTHER" id="PTHR43155">
    <property type="entry name" value="CYCLIC DI-GMP PHOSPHODIESTERASE PA4108-RELATED"/>
    <property type="match status" value="1"/>
</dbReference>
<dbReference type="eggNOG" id="COG3437">
    <property type="taxonomic scope" value="Bacteria"/>
</dbReference>
<dbReference type="OrthoDB" id="9798833at2"/>
<dbReference type="SMART" id="SM00471">
    <property type="entry name" value="HDc"/>
    <property type="match status" value="1"/>
</dbReference>
<dbReference type="Gene3D" id="1.10.3210.10">
    <property type="entry name" value="Hypothetical protein af1432"/>
    <property type="match status" value="1"/>
</dbReference>
<dbReference type="InterPro" id="IPR003607">
    <property type="entry name" value="HD/PDEase_dom"/>
</dbReference>
<dbReference type="InterPro" id="IPR037522">
    <property type="entry name" value="HD_GYP_dom"/>
</dbReference>
<proteinExistence type="predicted"/>